<keyword evidence="4" id="KW-1185">Reference proteome</keyword>
<feature type="region of interest" description="Disordered" evidence="1">
    <location>
        <begin position="1"/>
        <end position="32"/>
    </location>
</feature>
<evidence type="ECO:0000313" key="4">
    <source>
        <dbReference type="Proteomes" id="UP000076842"/>
    </source>
</evidence>
<protein>
    <submittedName>
        <fullName evidence="3">Phosphodiest-domain-containing protein</fullName>
    </submittedName>
</protein>
<sequence length="531" mass="58428">MSRPKPRHVDLPMSPTSPTSYPPSYIEKEEDADAEAEGLLTGVYSPEAKAADVQSLSLPSLLRTAGIWIGVIVFGLCAGKAVSALYGISAPSRGAGKGDGDALLSNGTHQFKSTVIMVSLDGLRADYVDRGITPHLLEISRQGLRAKYMKPVFPTLTFPNHWSLMTGLYPETHGIIANDFWDPVSTKEFVYTDPERSWDASWWSGEPVWATAGKAGITTANLMWPGPPTHHSGQTPTYYIPFSLNLTIEEKLDKIFSWLDYPLEARPRLISAYSPDVDMMGHLGGPDSEEVAGSLKDVDEFARDLHAGLKARNLDQIVSVIFVSDHGMTSTSNIRLVYLDDVLGPDLVAQIEHEDGWPNVGLRFPDTVNKSHVVELLEAASLQSNGAFGVYTAETVPEKWHFRSDVNPRIAPIFVAPALGWAITNHHEHEVIMAGDYTPKGNHGYDNDEPDMHALFVADGPFATMAKRELRKRHGGHEEDEEEDEEEEGMHAPTVIDGFASLELYNLVCRLLGIQGAPNNGTEGFWDQYLP</sequence>
<gene>
    <name evidence="3" type="ORF">CALCODRAFT_504102</name>
</gene>
<dbReference type="Gene3D" id="3.30.1360.180">
    <property type="match status" value="1"/>
</dbReference>
<dbReference type="PANTHER" id="PTHR10151:SF120">
    <property type="entry name" value="BIS(5'-ADENOSYL)-TRIPHOSPHATASE"/>
    <property type="match status" value="1"/>
</dbReference>
<dbReference type="GO" id="GO:0047429">
    <property type="term" value="F:nucleoside triphosphate diphosphatase activity"/>
    <property type="evidence" value="ECO:0007669"/>
    <property type="project" value="TreeGrafter"/>
</dbReference>
<evidence type="ECO:0000313" key="3">
    <source>
        <dbReference type="EMBL" id="KZT50964.1"/>
    </source>
</evidence>
<dbReference type="Gene3D" id="3.40.720.10">
    <property type="entry name" value="Alkaline Phosphatase, subunit A"/>
    <property type="match status" value="1"/>
</dbReference>
<dbReference type="PANTHER" id="PTHR10151">
    <property type="entry name" value="ECTONUCLEOTIDE PYROPHOSPHATASE/PHOSPHODIESTERASE"/>
    <property type="match status" value="1"/>
</dbReference>
<feature type="compositionally biased region" description="Low complexity" evidence="1">
    <location>
        <begin position="14"/>
        <end position="25"/>
    </location>
</feature>
<dbReference type="STRING" id="1353952.A0A165CKJ9"/>
<dbReference type="EMBL" id="KV424133">
    <property type="protein sequence ID" value="KZT50964.1"/>
    <property type="molecule type" value="Genomic_DNA"/>
</dbReference>
<feature type="region of interest" description="Disordered" evidence="1">
    <location>
        <begin position="470"/>
        <end position="491"/>
    </location>
</feature>
<dbReference type="GO" id="GO:0009141">
    <property type="term" value="P:nucleoside triphosphate metabolic process"/>
    <property type="evidence" value="ECO:0007669"/>
    <property type="project" value="TreeGrafter"/>
</dbReference>
<keyword evidence="2" id="KW-1133">Transmembrane helix</keyword>
<accession>A0A165CKJ9</accession>
<dbReference type="FunCoup" id="A0A165CKJ9">
    <property type="interactions" value="172"/>
</dbReference>
<dbReference type="CDD" id="cd16018">
    <property type="entry name" value="Enpp"/>
    <property type="match status" value="1"/>
</dbReference>
<reference evidence="3 4" key="1">
    <citation type="journal article" date="2016" name="Mol. Biol. Evol.">
        <title>Comparative Genomics of Early-Diverging Mushroom-Forming Fungi Provides Insights into the Origins of Lignocellulose Decay Capabilities.</title>
        <authorList>
            <person name="Nagy L.G."/>
            <person name="Riley R."/>
            <person name="Tritt A."/>
            <person name="Adam C."/>
            <person name="Daum C."/>
            <person name="Floudas D."/>
            <person name="Sun H."/>
            <person name="Yadav J.S."/>
            <person name="Pangilinan J."/>
            <person name="Larsson K.H."/>
            <person name="Matsuura K."/>
            <person name="Barry K."/>
            <person name="Labutti K."/>
            <person name="Kuo R."/>
            <person name="Ohm R.A."/>
            <person name="Bhattacharya S.S."/>
            <person name="Shirouzu T."/>
            <person name="Yoshinaga Y."/>
            <person name="Martin F.M."/>
            <person name="Grigoriev I.V."/>
            <person name="Hibbett D.S."/>
        </authorList>
    </citation>
    <scope>NUCLEOTIDE SEQUENCE [LARGE SCALE GENOMIC DNA]</scope>
    <source>
        <strain evidence="3 4">HHB12733</strain>
    </source>
</reference>
<dbReference type="InParanoid" id="A0A165CKJ9"/>
<name>A0A165CKJ9_9BASI</name>
<dbReference type="GO" id="GO:0017111">
    <property type="term" value="F:ribonucleoside triphosphate phosphatase activity"/>
    <property type="evidence" value="ECO:0007669"/>
    <property type="project" value="TreeGrafter"/>
</dbReference>
<dbReference type="AlphaFoldDB" id="A0A165CKJ9"/>
<feature type="compositionally biased region" description="Acidic residues" evidence="1">
    <location>
        <begin position="478"/>
        <end position="488"/>
    </location>
</feature>
<dbReference type="FunFam" id="3.30.1360.180:FF:000003">
    <property type="entry name" value="Type I phosphodiesterase/nucleotide pyrophosphatase family protein"/>
    <property type="match status" value="1"/>
</dbReference>
<dbReference type="InterPro" id="IPR017850">
    <property type="entry name" value="Alkaline_phosphatase_core_sf"/>
</dbReference>
<dbReference type="InterPro" id="IPR002591">
    <property type="entry name" value="Phosphodiest/P_Trfase"/>
</dbReference>
<evidence type="ECO:0000256" key="1">
    <source>
        <dbReference type="SAM" id="MobiDB-lite"/>
    </source>
</evidence>
<proteinExistence type="predicted"/>
<feature type="transmembrane region" description="Helical" evidence="2">
    <location>
        <begin position="65"/>
        <end position="88"/>
    </location>
</feature>
<keyword evidence="2" id="KW-0812">Transmembrane</keyword>
<dbReference type="Proteomes" id="UP000076842">
    <property type="component" value="Unassembled WGS sequence"/>
</dbReference>
<evidence type="ECO:0000256" key="2">
    <source>
        <dbReference type="SAM" id="Phobius"/>
    </source>
</evidence>
<organism evidence="3 4">
    <name type="scientific">Calocera cornea HHB12733</name>
    <dbReference type="NCBI Taxonomy" id="1353952"/>
    <lineage>
        <taxon>Eukaryota</taxon>
        <taxon>Fungi</taxon>
        <taxon>Dikarya</taxon>
        <taxon>Basidiomycota</taxon>
        <taxon>Agaricomycotina</taxon>
        <taxon>Dacrymycetes</taxon>
        <taxon>Dacrymycetales</taxon>
        <taxon>Dacrymycetaceae</taxon>
        <taxon>Calocera</taxon>
    </lineage>
</organism>
<dbReference type="SUPFAM" id="SSF53649">
    <property type="entry name" value="Alkaline phosphatase-like"/>
    <property type="match status" value="1"/>
</dbReference>
<dbReference type="OrthoDB" id="415411at2759"/>
<dbReference type="Pfam" id="PF01663">
    <property type="entry name" value="Phosphodiest"/>
    <property type="match status" value="1"/>
</dbReference>
<keyword evidence="2" id="KW-0472">Membrane</keyword>